<sequence>MTVKKVIVHKGFDKRHRMSDDITLLQLHRSVDFSPHIRPVCLPESNMKMPEETSCWITGWGMITEDTLLPPPFQLQEGEVGLIPNEFCKNYFPSEDSSSSSSRAYGIRDDNVCAADLINGKSICRVSTPRPSLGSAIPGAPSSAG</sequence>
<evidence type="ECO:0000256" key="2">
    <source>
        <dbReference type="ARBA" id="ARBA00023157"/>
    </source>
</evidence>
<reference evidence="4" key="1">
    <citation type="submission" date="2016-12" db="EMBL/GenBank/DDBJ databases">
        <title>Mouse lemur reference genome and diversity panel.</title>
        <authorList>
            <person name="Harris R."/>
            <person name="Larsen P."/>
            <person name="Liu Y."/>
            <person name="Hughes D.S."/>
            <person name="Murali S."/>
            <person name="Raveendran M."/>
            <person name="Korchina V."/>
            <person name="Wang M."/>
            <person name="Jhangiani S."/>
            <person name="Bandaranaike D."/>
            <person name="Bellair M."/>
            <person name="Blankenburg K."/>
            <person name="Chao H."/>
            <person name="Dahdouli M."/>
            <person name="Dinh H."/>
            <person name="Doddapaneni H."/>
            <person name="English A."/>
            <person name="Firestine M."/>
            <person name="Gnanaolivu R."/>
            <person name="Gross S."/>
            <person name="Hernandez B."/>
            <person name="Javaid M."/>
            <person name="Jayaseelan J."/>
            <person name="Jones J."/>
            <person name="Khan Z."/>
            <person name="Kovar C."/>
            <person name="Kurapati P."/>
            <person name="Le B."/>
            <person name="Lee S."/>
            <person name="Li M."/>
            <person name="Mathew T."/>
            <person name="Narasimhan A."/>
            <person name="Ngo D."/>
            <person name="Nguyen L."/>
            <person name="Okwuonu G."/>
            <person name="Ongeri F."/>
            <person name="Osuji N."/>
            <person name="Pu L.-L."/>
            <person name="Puazo M."/>
            <person name="Quiroz J."/>
            <person name="Raj R."/>
            <person name="Rajbhandari K."/>
            <person name="Reid J.G."/>
            <person name="Santibanez J."/>
            <person name="Sexton D."/>
            <person name="Skinner E."/>
            <person name="Vee V."/>
            <person name="Weissenberger G."/>
            <person name="Wu Y."/>
            <person name="Xin Y."/>
            <person name="Han Y."/>
            <person name="Campbell C."/>
            <person name="Brown A."/>
            <person name="Sullivan B."/>
            <person name="Shelton J."/>
            <person name="Brown S."/>
            <person name="Dudchenko O."/>
            <person name="Machol I."/>
            <person name="Durand N."/>
            <person name="Shamim M."/>
            <person name="Lieberman A."/>
            <person name="Muzny D.M."/>
            <person name="Richards S."/>
            <person name="Yoder A."/>
            <person name="Worley K.C."/>
            <person name="Rogers J."/>
            <person name="Gibbs R.A."/>
        </authorList>
    </citation>
    <scope>NUCLEOTIDE SEQUENCE [LARGE SCALE GENOMIC DNA]</scope>
</reference>
<dbReference type="SUPFAM" id="SSF50494">
    <property type="entry name" value="Trypsin-like serine proteases"/>
    <property type="match status" value="1"/>
</dbReference>
<dbReference type="PANTHER" id="PTHR24253:SF42">
    <property type="entry name" value="PROTEASE, SERINE 47"/>
    <property type="match status" value="1"/>
</dbReference>
<reference evidence="4" key="3">
    <citation type="submission" date="2025-09" db="UniProtKB">
        <authorList>
            <consortium name="Ensembl"/>
        </authorList>
    </citation>
    <scope>IDENTIFICATION</scope>
</reference>
<dbReference type="EMBL" id="ABDC03011569">
    <property type="status" value="NOT_ANNOTATED_CDS"/>
    <property type="molecule type" value="Genomic_DNA"/>
</dbReference>
<evidence type="ECO:0000256" key="1">
    <source>
        <dbReference type="ARBA" id="ARBA00022670"/>
    </source>
</evidence>
<dbReference type="AlphaFoldDB" id="A0A8C5Y245"/>
<feature type="domain" description="Peptidase S1" evidence="3">
    <location>
        <begin position="1"/>
        <end position="145"/>
    </location>
</feature>
<evidence type="ECO:0000259" key="3">
    <source>
        <dbReference type="PROSITE" id="PS50240"/>
    </source>
</evidence>
<dbReference type="Proteomes" id="UP000694394">
    <property type="component" value="Chromosome 8"/>
</dbReference>
<reference evidence="4" key="2">
    <citation type="submission" date="2025-08" db="UniProtKB">
        <authorList>
            <consortium name="Ensembl"/>
        </authorList>
    </citation>
    <scope>IDENTIFICATION</scope>
</reference>
<dbReference type="PROSITE" id="PS50240">
    <property type="entry name" value="TRYPSIN_DOM"/>
    <property type="match status" value="1"/>
</dbReference>
<dbReference type="InterPro" id="IPR043504">
    <property type="entry name" value="Peptidase_S1_PA_chymotrypsin"/>
</dbReference>
<name>A0A8C5Y245_MICMU</name>
<dbReference type="FunFam" id="2.40.10.10:FF:000107">
    <property type="entry name" value="TISP43 isoform 6"/>
    <property type="match status" value="1"/>
</dbReference>
<proteinExistence type="predicted"/>
<dbReference type="Ensembl" id="ENSMICT00000060805.1">
    <property type="protein sequence ID" value="ENSMICP00000044706.1"/>
    <property type="gene ID" value="ENSMICG00000042668.1"/>
</dbReference>
<dbReference type="Gene3D" id="2.40.10.10">
    <property type="entry name" value="Trypsin-like serine proteases"/>
    <property type="match status" value="2"/>
</dbReference>
<protein>
    <recommendedName>
        <fullName evidence="3">Peptidase S1 domain-containing protein</fullName>
    </recommendedName>
</protein>
<accession>A0A8C5Y245</accession>
<keyword evidence="1" id="KW-0378">Hydrolase</keyword>
<dbReference type="PANTHER" id="PTHR24253">
    <property type="entry name" value="TRANSMEMBRANE PROTEASE SERINE"/>
    <property type="match status" value="1"/>
</dbReference>
<dbReference type="InterPro" id="IPR009003">
    <property type="entry name" value="Peptidase_S1_PA"/>
</dbReference>
<evidence type="ECO:0000313" key="5">
    <source>
        <dbReference type="Proteomes" id="UP000694394"/>
    </source>
</evidence>
<keyword evidence="1" id="KW-0645">Protease</keyword>
<keyword evidence="2" id="KW-1015">Disulfide bond</keyword>
<dbReference type="InterPro" id="IPR001254">
    <property type="entry name" value="Trypsin_dom"/>
</dbReference>
<keyword evidence="5" id="KW-1185">Reference proteome</keyword>
<dbReference type="GO" id="GO:0004252">
    <property type="term" value="F:serine-type endopeptidase activity"/>
    <property type="evidence" value="ECO:0007669"/>
    <property type="project" value="InterPro"/>
</dbReference>
<evidence type="ECO:0000313" key="4">
    <source>
        <dbReference type="Ensembl" id="ENSMICP00000044706.1"/>
    </source>
</evidence>
<dbReference type="SMART" id="SM00020">
    <property type="entry name" value="Tryp_SPc"/>
    <property type="match status" value="1"/>
</dbReference>
<dbReference type="Pfam" id="PF00089">
    <property type="entry name" value="Trypsin"/>
    <property type="match status" value="1"/>
</dbReference>
<dbReference type="GeneTree" id="ENSGT00940000157345"/>
<organism evidence="4 5">
    <name type="scientific">Microcebus murinus</name>
    <name type="common">Gray mouse lemur</name>
    <name type="synonym">Lemur murinus</name>
    <dbReference type="NCBI Taxonomy" id="30608"/>
    <lineage>
        <taxon>Eukaryota</taxon>
        <taxon>Metazoa</taxon>
        <taxon>Chordata</taxon>
        <taxon>Craniata</taxon>
        <taxon>Vertebrata</taxon>
        <taxon>Euteleostomi</taxon>
        <taxon>Mammalia</taxon>
        <taxon>Eutheria</taxon>
        <taxon>Euarchontoglires</taxon>
        <taxon>Primates</taxon>
        <taxon>Strepsirrhini</taxon>
        <taxon>Lemuriformes</taxon>
        <taxon>Cheirogaleidae</taxon>
        <taxon>Microcebus</taxon>
    </lineage>
</organism>
<dbReference type="GO" id="GO:0006508">
    <property type="term" value="P:proteolysis"/>
    <property type="evidence" value="ECO:0007669"/>
    <property type="project" value="UniProtKB-KW"/>
</dbReference>